<reference evidence="2 3" key="1">
    <citation type="journal article" date="2018" name="Microb. Genom.">
        <title>Expanding an expanded genome: long-read sequencing of Trypanosoma cruzi.</title>
        <authorList>
            <person name="Berna L."/>
            <person name="Rodriguez M."/>
            <person name="Chiribao M.L."/>
            <person name="Parodi-Talice A."/>
            <person name="Pita S."/>
            <person name="Rijo G."/>
            <person name="Alvarez-Valin F."/>
            <person name="Robello C."/>
        </authorList>
    </citation>
    <scope>NUCLEOTIDE SEQUENCE [LARGE SCALE GENOMIC DNA]</scope>
    <source>
        <strain evidence="2 3">TCC</strain>
    </source>
</reference>
<evidence type="ECO:0000313" key="2">
    <source>
        <dbReference type="EMBL" id="PWU93566.1"/>
    </source>
</evidence>
<dbReference type="Proteomes" id="UP000246078">
    <property type="component" value="Unassembled WGS sequence"/>
</dbReference>
<dbReference type="VEuPathDB" id="TriTrypDB:C3747_293g25"/>
<protein>
    <submittedName>
        <fullName evidence="2">Putative retrotransposon hot spot (RHS) protein</fullName>
    </submittedName>
</protein>
<feature type="transmembrane region" description="Helical" evidence="1">
    <location>
        <begin position="144"/>
        <end position="167"/>
    </location>
</feature>
<dbReference type="VEuPathDB" id="TriTrypDB:C4B63_7g444"/>
<gene>
    <name evidence="2" type="ORF">C3747_293g25</name>
</gene>
<evidence type="ECO:0000313" key="3">
    <source>
        <dbReference type="Proteomes" id="UP000246078"/>
    </source>
</evidence>
<dbReference type="VEuPathDB" id="TriTrypDB:TcCL_Unassigned01271"/>
<name>A0A2V2VDB2_TRYCR</name>
<dbReference type="VEuPathDB" id="TriTrypDB:TcCLB.506421.10"/>
<accession>A0A2V2VDB2</accession>
<keyword evidence="1" id="KW-0812">Transmembrane</keyword>
<organism evidence="2 3">
    <name type="scientific">Trypanosoma cruzi</name>
    <dbReference type="NCBI Taxonomy" id="5693"/>
    <lineage>
        <taxon>Eukaryota</taxon>
        <taxon>Discoba</taxon>
        <taxon>Euglenozoa</taxon>
        <taxon>Kinetoplastea</taxon>
        <taxon>Metakinetoplastina</taxon>
        <taxon>Trypanosomatida</taxon>
        <taxon>Trypanosomatidae</taxon>
        <taxon>Trypanosoma</taxon>
        <taxon>Schizotrypanum</taxon>
    </lineage>
</organism>
<feature type="transmembrane region" description="Helical" evidence="1">
    <location>
        <begin position="115"/>
        <end position="138"/>
    </location>
</feature>
<dbReference type="EMBL" id="PRFC01000293">
    <property type="protein sequence ID" value="PWU93566.1"/>
    <property type="molecule type" value="Genomic_DNA"/>
</dbReference>
<dbReference type="VEuPathDB" id="TriTrypDB:TCDM_13059"/>
<evidence type="ECO:0000256" key="1">
    <source>
        <dbReference type="SAM" id="Phobius"/>
    </source>
</evidence>
<keyword evidence="1" id="KW-1133">Transmembrane helix</keyword>
<proteinExistence type="predicted"/>
<keyword evidence="1" id="KW-0472">Membrane</keyword>
<dbReference type="VEuPathDB" id="TriTrypDB:TcCLB.443403.9"/>
<dbReference type="AlphaFoldDB" id="A0A2V2VDB2"/>
<sequence>MLTTPKPALWRQFTEHLSWFFTNWEEFAQGLSWEMIYVQHADSTMISKWQRCGPVNPNNETDAEKIIVAFWDGKVHQYQFVLTRGFLSKVREMRTQRSWGKGIGKKVGEKLGNRVHFVLVKYIGSILTIFICVCLRGVDSECLSFQRAVVIGSATLTTPSFHFILFFPPEAHRHWRLLRTTGAA</sequence>
<comment type="caution">
    <text evidence="2">The sequence shown here is derived from an EMBL/GenBank/DDBJ whole genome shotgun (WGS) entry which is preliminary data.</text>
</comment>